<dbReference type="PANTHER" id="PTHR43537">
    <property type="entry name" value="TRANSCRIPTIONAL REGULATOR, GNTR FAMILY"/>
    <property type="match status" value="1"/>
</dbReference>
<dbReference type="Pfam" id="PF00392">
    <property type="entry name" value="GntR"/>
    <property type="match status" value="1"/>
</dbReference>
<dbReference type="InterPro" id="IPR008920">
    <property type="entry name" value="TF_FadR/GntR_C"/>
</dbReference>
<dbReference type="SMART" id="SM00345">
    <property type="entry name" value="HTH_GNTR"/>
    <property type="match status" value="1"/>
</dbReference>
<dbReference type="Pfam" id="PF07729">
    <property type="entry name" value="FCD"/>
    <property type="match status" value="1"/>
</dbReference>
<dbReference type="InterPro" id="IPR036390">
    <property type="entry name" value="WH_DNA-bd_sf"/>
</dbReference>
<feature type="domain" description="HTH gntR-type" evidence="4">
    <location>
        <begin position="9"/>
        <end position="77"/>
    </location>
</feature>
<proteinExistence type="predicted"/>
<dbReference type="GO" id="GO:0003700">
    <property type="term" value="F:DNA-binding transcription factor activity"/>
    <property type="evidence" value="ECO:0007669"/>
    <property type="project" value="InterPro"/>
</dbReference>
<dbReference type="GO" id="GO:0003677">
    <property type="term" value="F:DNA binding"/>
    <property type="evidence" value="ECO:0007669"/>
    <property type="project" value="UniProtKB-KW"/>
</dbReference>
<name>A0A927C4T8_9BACL</name>
<dbReference type="EMBL" id="JACXJA010000005">
    <property type="protein sequence ID" value="MBD2861359.1"/>
    <property type="molecule type" value="Genomic_DNA"/>
</dbReference>
<dbReference type="SUPFAM" id="SSF46785">
    <property type="entry name" value="Winged helix' DNA-binding domain"/>
    <property type="match status" value="1"/>
</dbReference>
<organism evidence="5 6">
    <name type="scientific">Paenibacillus oceani</name>
    <dbReference type="NCBI Taxonomy" id="2772510"/>
    <lineage>
        <taxon>Bacteria</taxon>
        <taxon>Bacillati</taxon>
        <taxon>Bacillota</taxon>
        <taxon>Bacilli</taxon>
        <taxon>Bacillales</taxon>
        <taxon>Paenibacillaceae</taxon>
        <taxon>Paenibacillus</taxon>
    </lineage>
</organism>
<evidence type="ECO:0000256" key="1">
    <source>
        <dbReference type="ARBA" id="ARBA00023015"/>
    </source>
</evidence>
<dbReference type="Proteomes" id="UP000639396">
    <property type="component" value="Unassembled WGS sequence"/>
</dbReference>
<dbReference type="InterPro" id="IPR000524">
    <property type="entry name" value="Tscrpt_reg_HTH_GntR"/>
</dbReference>
<sequence length="240" mass="26795">MAFDQVKPLKGYELVMEQIKSKIRNGEFAPGTKLSSVVDLAASFGVGRSTIREALSALKAMGLVEIRQGGGTYVSAELPKEQAPGEGNSLFASAESIQELLEVRKILETGCASLAARNRSAEDLEAIGHELKLMELYLNDEAKGEEADVRFHLKLAEATHNSLLIPMMESLSQRLHDSMRESRKLWFYGERAEATRLLREHSDIFEAVREQDETRAHEAMRTHLLKVENVVRRALSESNT</sequence>
<evidence type="ECO:0000313" key="5">
    <source>
        <dbReference type="EMBL" id="MBD2861359.1"/>
    </source>
</evidence>
<keyword evidence="6" id="KW-1185">Reference proteome</keyword>
<evidence type="ECO:0000259" key="4">
    <source>
        <dbReference type="PROSITE" id="PS50949"/>
    </source>
</evidence>
<evidence type="ECO:0000313" key="6">
    <source>
        <dbReference type="Proteomes" id="UP000639396"/>
    </source>
</evidence>
<dbReference type="PROSITE" id="PS50949">
    <property type="entry name" value="HTH_GNTR"/>
    <property type="match status" value="1"/>
</dbReference>
<accession>A0A927C4T8</accession>
<keyword evidence="1" id="KW-0805">Transcription regulation</keyword>
<dbReference type="CDD" id="cd07377">
    <property type="entry name" value="WHTH_GntR"/>
    <property type="match status" value="1"/>
</dbReference>
<dbReference type="AlphaFoldDB" id="A0A927C4T8"/>
<keyword evidence="2" id="KW-0238">DNA-binding</keyword>
<dbReference type="InterPro" id="IPR036388">
    <property type="entry name" value="WH-like_DNA-bd_sf"/>
</dbReference>
<dbReference type="RefSeq" id="WP_190925284.1">
    <property type="nucleotide sequence ID" value="NZ_JACXJA010000005.1"/>
</dbReference>
<gene>
    <name evidence="5" type="ORF">IDH45_05060</name>
</gene>
<dbReference type="Gene3D" id="1.20.120.530">
    <property type="entry name" value="GntR ligand-binding domain-like"/>
    <property type="match status" value="1"/>
</dbReference>
<dbReference type="Gene3D" id="1.10.10.10">
    <property type="entry name" value="Winged helix-like DNA-binding domain superfamily/Winged helix DNA-binding domain"/>
    <property type="match status" value="1"/>
</dbReference>
<dbReference type="PRINTS" id="PR00035">
    <property type="entry name" value="HTHGNTR"/>
</dbReference>
<keyword evidence="3" id="KW-0804">Transcription</keyword>
<dbReference type="SMART" id="SM00895">
    <property type="entry name" value="FCD"/>
    <property type="match status" value="1"/>
</dbReference>
<dbReference type="InterPro" id="IPR011711">
    <property type="entry name" value="GntR_C"/>
</dbReference>
<evidence type="ECO:0000256" key="2">
    <source>
        <dbReference type="ARBA" id="ARBA00023125"/>
    </source>
</evidence>
<dbReference type="SUPFAM" id="SSF48008">
    <property type="entry name" value="GntR ligand-binding domain-like"/>
    <property type="match status" value="1"/>
</dbReference>
<protein>
    <submittedName>
        <fullName evidence="5">FadR family transcriptional regulator</fullName>
    </submittedName>
</protein>
<evidence type="ECO:0000256" key="3">
    <source>
        <dbReference type="ARBA" id="ARBA00023163"/>
    </source>
</evidence>
<comment type="caution">
    <text evidence="5">The sequence shown here is derived from an EMBL/GenBank/DDBJ whole genome shotgun (WGS) entry which is preliminary data.</text>
</comment>
<reference evidence="5" key="1">
    <citation type="submission" date="2020-09" db="EMBL/GenBank/DDBJ databases">
        <title>A novel bacterium of genus Paenibacillus, isolated from South China Sea.</title>
        <authorList>
            <person name="Huang H."/>
            <person name="Mo K."/>
            <person name="Hu Y."/>
        </authorList>
    </citation>
    <scope>NUCLEOTIDE SEQUENCE</scope>
    <source>
        <strain evidence="5">IB182363</strain>
    </source>
</reference>
<dbReference type="PANTHER" id="PTHR43537:SF5">
    <property type="entry name" value="UXU OPERON TRANSCRIPTIONAL REGULATOR"/>
    <property type="match status" value="1"/>
</dbReference>